<protein>
    <submittedName>
        <fullName evidence="1">Protein CBG11762</fullName>
    </submittedName>
</protein>
<reference evidence="1 2" key="1">
    <citation type="journal article" date="2003" name="PLoS Biol.">
        <title>The genome sequence of Caenorhabditis briggsae: a platform for comparative genomics.</title>
        <authorList>
            <person name="Stein L.D."/>
            <person name="Bao Z."/>
            <person name="Blasiar D."/>
            <person name="Blumenthal T."/>
            <person name="Brent M.R."/>
            <person name="Chen N."/>
            <person name="Chinwalla A."/>
            <person name="Clarke L."/>
            <person name="Clee C."/>
            <person name="Coghlan A."/>
            <person name="Coulson A."/>
            <person name="D'Eustachio P."/>
            <person name="Fitch D.H."/>
            <person name="Fulton L.A."/>
            <person name="Fulton R.E."/>
            <person name="Griffiths-Jones S."/>
            <person name="Harris T.W."/>
            <person name="Hillier L.W."/>
            <person name="Kamath R."/>
            <person name="Kuwabara P.E."/>
            <person name="Mardis E.R."/>
            <person name="Marra M.A."/>
            <person name="Miner T.L."/>
            <person name="Minx P."/>
            <person name="Mullikin J.C."/>
            <person name="Plumb R.W."/>
            <person name="Rogers J."/>
            <person name="Schein J.E."/>
            <person name="Sohrmann M."/>
            <person name="Spieth J."/>
            <person name="Stajich J.E."/>
            <person name="Wei C."/>
            <person name="Willey D."/>
            <person name="Wilson R.K."/>
            <person name="Durbin R."/>
            <person name="Waterston R.H."/>
        </authorList>
    </citation>
    <scope>NUCLEOTIDE SEQUENCE [LARGE SCALE GENOMIC DNA]</scope>
    <source>
        <strain evidence="1 2">AF16</strain>
    </source>
</reference>
<dbReference type="WormBase" id="CBG11762">
    <property type="protein sequence ID" value="CBP46714"/>
    <property type="gene ID" value="WBGene00032836"/>
</dbReference>
<sequence>MILSTVSAINMFAGVRVKRGLSTGEQKKLVDALNADRRAVGENMGITFEKLTYNRGLEMKAENFRCDDPINPFEMVPLKVNRYFKEVYGPARFEGKDVFSRAFFNPKHTKIGCSKEKTCSYTTKAGKNAGKTREYWGFCILGPSNDYRFDDSNTPEKNGMPTYEKYGDLLGVGPYSTKEAEAKSGNPYADWVAEEATVDAKSSRTGSSFFSLTLFLVSILAFYF</sequence>
<dbReference type="InParanoid" id="A8XE14"/>
<dbReference type="GeneID" id="8583004"/>
<dbReference type="EMBL" id="HE601289">
    <property type="protein sequence ID" value="CAP30820.2"/>
    <property type="molecule type" value="Genomic_DNA"/>
</dbReference>
<dbReference type="Proteomes" id="UP000008549">
    <property type="component" value="Unassembled WGS sequence"/>
</dbReference>
<organism evidence="1 2">
    <name type="scientific">Caenorhabditis briggsae</name>
    <dbReference type="NCBI Taxonomy" id="6238"/>
    <lineage>
        <taxon>Eukaryota</taxon>
        <taxon>Metazoa</taxon>
        <taxon>Ecdysozoa</taxon>
        <taxon>Nematoda</taxon>
        <taxon>Chromadorea</taxon>
        <taxon>Rhabditida</taxon>
        <taxon>Rhabditina</taxon>
        <taxon>Rhabditomorpha</taxon>
        <taxon>Rhabditoidea</taxon>
        <taxon>Rhabditidae</taxon>
        <taxon>Peloderinae</taxon>
        <taxon>Caenorhabditis</taxon>
    </lineage>
</organism>
<dbReference type="KEGG" id="cbr:CBG_11762"/>
<reference evidence="1 2" key="2">
    <citation type="journal article" date="2011" name="PLoS Genet.">
        <title>Caenorhabditis briggsae recombinant inbred line genotypes reveal inter-strain incompatibility and the evolution of recombination.</title>
        <authorList>
            <person name="Ross J.A."/>
            <person name="Koboldt D.C."/>
            <person name="Staisch J.E."/>
            <person name="Chamberlin H.M."/>
            <person name="Gupta B.P."/>
            <person name="Miller R.D."/>
            <person name="Baird S.E."/>
            <person name="Haag E.S."/>
        </authorList>
    </citation>
    <scope>NUCLEOTIDE SEQUENCE [LARGE SCALE GENOMIC DNA]</scope>
    <source>
        <strain evidence="1 2">AF16</strain>
    </source>
</reference>
<dbReference type="CTD" id="8583004"/>
<dbReference type="AlphaFoldDB" id="A8XE14"/>
<dbReference type="eggNOG" id="ENOG502TIX2">
    <property type="taxonomic scope" value="Eukaryota"/>
</dbReference>
<evidence type="ECO:0000313" key="3">
    <source>
        <dbReference type="WormBase" id="CBG11762"/>
    </source>
</evidence>
<gene>
    <name evidence="1 3" type="ORF">CBG11762</name>
    <name evidence="1" type="ORF">CBG_11762</name>
</gene>
<dbReference type="HOGENOM" id="CLU_102672_0_0_1"/>
<evidence type="ECO:0000313" key="2">
    <source>
        <dbReference type="Proteomes" id="UP000008549"/>
    </source>
</evidence>
<proteinExistence type="predicted"/>
<name>A8XE14_CAEBR</name>
<dbReference type="RefSeq" id="XP_002641010.2">
    <property type="nucleotide sequence ID" value="XM_002640964.2"/>
</dbReference>
<accession>A8XE14</accession>
<evidence type="ECO:0000313" key="1">
    <source>
        <dbReference type="EMBL" id="CAP30820.2"/>
    </source>
</evidence>
<dbReference type="OMA" id="TVSAINM"/>
<keyword evidence="2" id="KW-1185">Reference proteome</keyword>